<dbReference type="GO" id="GO:0031080">
    <property type="term" value="C:nuclear pore outer ring"/>
    <property type="evidence" value="ECO:0007669"/>
    <property type="project" value="TreeGrafter"/>
</dbReference>
<evidence type="ECO:0000256" key="1">
    <source>
        <dbReference type="ARBA" id="ARBA00004259"/>
    </source>
</evidence>
<evidence type="ECO:0000256" key="3">
    <source>
        <dbReference type="ARBA" id="ARBA00022448"/>
    </source>
</evidence>
<evidence type="ECO:0000256" key="5">
    <source>
        <dbReference type="ARBA" id="ARBA00022927"/>
    </source>
</evidence>
<gene>
    <name evidence="11" type="ORF">KUCA_T00004168001</name>
</gene>
<evidence type="ECO:0008006" key="13">
    <source>
        <dbReference type="Google" id="ProtNLM"/>
    </source>
</evidence>
<dbReference type="GO" id="GO:0000972">
    <property type="term" value="P:transcription-dependent tethering of RNA polymerase II gene DNA at nuclear periphery"/>
    <property type="evidence" value="ECO:0007669"/>
    <property type="project" value="TreeGrafter"/>
</dbReference>
<keyword evidence="6" id="KW-0811">Translocation</keyword>
<comment type="similarity">
    <text evidence="2">Belongs to the nucleoporin Nup133 family.</text>
</comment>
<dbReference type="InterPro" id="IPR014908">
    <property type="entry name" value="Nucleoporin_Nup133/Nup155_N"/>
</dbReference>
<reference evidence="11" key="1">
    <citation type="submission" date="2013-12" db="EMBL/GenBank/DDBJ databases">
        <authorList>
            <person name="Genoscope - CEA"/>
        </authorList>
    </citation>
    <scope>NUCLEOTIDE SEQUENCE</scope>
    <source>
        <strain evidence="11">CBS 1993</strain>
    </source>
</reference>
<organism evidence="11 12">
    <name type="scientific">Kuraishia capsulata CBS 1993</name>
    <dbReference type="NCBI Taxonomy" id="1382522"/>
    <lineage>
        <taxon>Eukaryota</taxon>
        <taxon>Fungi</taxon>
        <taxon>Dikarya</taxon>
        <taxon>Ascomycota</taxon>
        <taxon>Saccharomycotina</taxon>
        <taxon>Pichiomycetes</taxon>
        <taxon>Pichiales</taxon>
        <taxon>Pichiaceae</taxon>
        <taxon>Kuraishia</taxon>
    </lineage>
</organism>
<dbReference type="PANTHER" id="PTHR13405:SF11">
    <property type="entry name" value="NUCLEAR PORE COMPLEX PROTEIN NUP133"/>
    <property type="match status" value="1"/>
</dbReference>
<dbReference type="PANTHER" id="PTHR13405">
    <property type="entry name" value="NUCLEAR PORE COMPLEX PROTEIN NUP133"/>
    <property type="match status" value="1"/>
</dbReference>
<dbReference type="GO" id="GO:0006606">
    <property type="term" value="P:protein import into nucleus"/>
    <property type="evidence" value="ECO:0007669"/>
    <property type="project" value="TreeGrafter"/>
</dbReference>
<dbReference type="HOGENOM" id="CLU_002493_1_0_1"/>
<dbReference type="GO" id="GO:0017056">
    <property type="term" value="F:structural constituent of nuclear pore"/>
    <property type="evidence" value="ECO:0007669"/>
    <property type="project" value="InterPro"/>
</dbReference>
<evidence type="ECO:0000313" key="12">
    <source>
        <dbReference type="Proteomes" id="UP000019384"/>
    </source>
</evidence>
<evidence type="ECO:0000259" key="9">
    <source>
        <dbReference type="Pfam" id="PF03177"/>
    </source>
</evidence>
<feature type="domain" description="Nucleoporin Nup133/Nup155-like C-terminal" evidence="9">
    <location>
        <begin position="710"/>
        <end position="1168"/>
    </location>
</feature>
<name>W6MNI6_9ASCO</name>
<dbReference type="InterPro" id="IPR015943">
    <property type="entry name" value="WD40/YVTN_repeat-like_dom_sf"/>
</dbReference>
<dbReference type="Gene3D" id="1.20.58.1380">
    <property type="match status" value="1"/>
</dbReference>
<evidence type="ECO:0000256" key="8">
    <source>
        <dbReference type="SAM" id="MobiDB-lite"/>
    </source>
</evidence>
<reference evidence="11" key="2">
    <citation type="submission" date="2014-02" db="EMBL/GenBank/DDBJ databases">
        <title>Complete DNA sequence of /Kuraishia capsulata/ illustrates novel genomic features among budding yeasts (/Saccharomycotina/).</title>
        <authorList>
            <person name="Morales L."/>
            <person name="Noel B."/>
            <person name="Porcel B."/>
            <person name="Marcet-Houben M."/>
            <person name="Hullo M-F."/>
            <person name="Sacerdot C."/>
            <person name="Tekaia F."/>
            <person name="Leh-Louis V."/>
            <person name="Despons L."/>
            <person name="Khanna V."/>
            <person name="Aury J-M."/>
            <person name="Barbe V."/>
            <person name="Couloux A."/>
            <person name="Labadie K."/>
            <person name="Pelletier E."/>
            <person name="Souciet J-L."/>
            <person name="Boekhout T."/>
            <person name="Gabaldon T."/>
            <person name="Wincker P."/>
            <person name="Dujon B."/>
        </authorList>
    </citation>
    <scope>NUCLEOTIDE SEQUENCE</scope>
    <source>
        <strain evidence="11">CBS 1993</strain>
    </source>
</reference>
<comment type="subcellular location">
    <subcellularLocation>
        <location evidence="1">Nucleus envelope</location>
    </subcellularLocation>
</comment>
<dbReference type="GeneID" id="34521564"/>
<dbReference type="SUPFAM" id="SSF117289">
    <property type="entry name" value="Nucleoporin domain"/>
    <property type="match status" value="1"/>
</dbReference>
<dbReference type="OrthoDB" id="103454at2759"/>
<dbReference type="STRING" id="1382522.W6MNI6"/>
<evidence type="ECO:0000313" key="11">
    <source>
        <dbReference type="EMBL" id="CDK28186.1"/>
    </source>
</evidence>
<keyword evidence="7" id="KW-0539">Nucleus</keyword>
<evidence type="ECO:0000256" key="2">
    <source>
        <dbReference type="ARBA" id="ARBA00005569"/>
    </source>
</evidence>
<feature type="compositionally biased region" description="Polar residues" evidence="8">
    <location>
        <begin position="14"/>
        <end position="43"/>
    </location>
</feature>
<dbReference type="RefSeq" id="XP_022460176.1">
    <property type="nucleotide sequence ID" value="XM_022600873.1"/>
</dbReference>
<dbReference type="AlphaFoldDB" id="W6MNI6"/>
<dbReference type="Pfam" id="PF03177">
    <property type="entry name" value="Nucleoporin_C"/>
    <property type="match status" value="1"/>
</dbReference>
<dbReference type="InterPro" id="IPR007187">
    <property type="entry name" value="Nucleoporin_Nup133/Nup155_C"/>
</dbReference>
<dbReference type="Gene3D" id="2.130.10.10">
    <property type="entry name" value="YVTN repeat-like/Quinoprotein amine dehydrogenase"/>
    <property type="match status" value="1"/>
</dbReference>
<keyword evidence="12" id="KW-1185">Reference proteome</keyword>
<sequence>MSSIFSAKKLKASANGTSNASFSSGDQGKATQSIPSQSSTELTRSTRYKVSRLIAAPQALRVNDGSLKDALVDSSSGYALVVSLDHVLVWKYATNDSIPEVATFSYKPNEYSVPAKAVLLPSLPGSKYPGLVVIDAVSGRVRYHESVVSAPAVGFLNGKELDLKLNKEFVDKAEFVGNFTVLISTSAKRLFALHLADGAGRPCLSKSEIQSSQRSFLGIVFGNNVYDMRNYLNSSRIVALRSGRELNSGMRELIVQDSDGNLSLFQQGNGSVVPISSHNIKNDLCSPIAEIYPHIRLSFRVEDLQLLASQGLILLASFDKEPSTLERYLILFTISVDETGVSVHSSYRLTSYIAHGDDKNSLFLPSPYSTAFVVSGGAVVLTDVPLSLSANELHSRKWEDFVRFRSNVTILGFGCEDQTDYSNASCIAVSDGYGLLRVEKYSDDAEPPLELEFNDSVSLIKSHIEQAIIFGGEDVTELNPLFFDLSSGLRLLSDDVQEAIQLTVAEILTSESRYLPSFVPSLESHLKKRFTALKNLAYYVRTNFLEYIDEDIKLLVLNSLEKIAIAKRFYGNFNNPDSTDFVETLEAAIKVVTGTNDGSAVIRDYFSKDVTSILDVLSAFLGQLLNSDALEKTHVDSVASLMQDVLAHAYLEIERDIRYSCLGIKSYSGSNINPPISLESDLFFKVDQLLGRFGSGNADQLKNADNEKTIIAAGLAESCYYAFNDALQWNSKRPESSSKLEISKNYGLIYDETFKNWVTLALLANHQESILTLAEFFEDFETLCMVLEARRTELVSLIEFARENEKPEFELNLEEVYLSFESYMNKFGYQFAATMYEYYISEDKLSMAFLEFPKFKPYLNEFLSDGRHGDVSWIKNVLERDYEKAASTLIAVSQTPNQNYKNKMLELSIAKLSIIAFAKGGNDASELLRGIKVQMSTVNLQQMIEEELSVFVADESNEKKVSFWKNEFSTTYLKSHKYEGLQPFFARYMETLGEKYPLSIPDLINFLTLVDQKTVNMEAFFYNAFKLIVLLKRESYPVSPRFIDVAERIIWLRLLVRNDWDSISDSSNNVILERVHESSLFKTVFLLMNAQFIDTSALSESLIFIPFGDDIAKLFSTRLSDDDVKLVITGEVNAEFDQSLQKAAKDIDSEQASLDELNKKYNLGEWVKSIVSTVS</sequence>
<accession>W6MNI6</accession>
<protein>
    <recommendedName>
        <fullName evidence="13">Nucleoporin Nup133/Nup155-like C-terminal domain-containing protein</fullName>
    </recommendedName>
</protein>
<feature type="region of interest" description="Disordered" evidence="8">
    <location>
        <begin position="1"/>
        <end position="43"/>
    </location>
</feature>
<keyword evidence="5" id="KW-0653">Protein transport</keyword>
<evidence type="ECO:0000256" key="4">
    <source>
        <dbReference type="ARBA" id="ARBA00022816"/>
    </source>
</evidence>
<evidence type="ECO:0000256" key="6">
    <source>
        <dbReference type="ARBA" id="ARBA00023010"/>
    </source>
</evidence>
<keyword evidence="3" id="KW-0813">Transport</keyword>
<dbReference type="Pfam" id="PF08801">
    <property type="entry name" value="Nucleoporin_N"/>
    <property type="match status" value="1"/>
</dbReference>
<dbReference type="Proteomes" id="UP000019384">
    <property type="component" value="Unassembled WGS sequence"/>
</dbReference>
<evidence type="ECO:0000259" key="10">
    <source>
        <dbReference type="Pfam" id="PF08801"/>
    </source>
</evidence>
<proteinExistence type="inferred from homology"/>
<feature type="domain" description="Nucleoporin Nup133/Nup155-like N-terminal" evidence="10">
    <location>
        <begin position="44"/>
        <end position="437"/>
    </location>
</feature>
<dbReference type="EMBL" id="HG793129">
    <property type="protein sequence ID" value="CDK28186.1"/>
    <property type="molecule type" value="Genomic_DNA"/>
</dbReference>
<evidence type="ECO:0000256" key="7">
    <source>
        <dbReference type="ARBA" id="ARBA00023242"/>
    </source>
</evidence>
<dbReference type="InterPro" id="IPR037624">
    <property type="entry name" value="Nup133-like"/>
</dbReference>
<keyword evidence="4" id="KW-0509">mRNA transport</keyword>
<dbReference type="GO" id="GO:0016973">
    <property type="term" value="P:poly(A)+ mRNA export from nucleus"/>
    <property type="evidence" value="ECO:0007669"/>
    <property type="project" value="TreeGrafter"/>
</dbReference>